<organism evidence="2 3">
    <name type="scientific">Chitinophaga parva</name>
    <dbReference type="NCBI Taxonomy" id="2169414"/>
    <lineage>
        <taxon>Bacteria</taxon>
        <taxon>Pseudomonadati</taxon>
        <taxon>Bacteroidota</taxon>
        <taxon>Chitinophagia</taxon>
        <taxon>Chitinophagales</taxon>
        <taxon>Chitinophagaceae</taxon>
        <taxon>Chitinophaga</taxon>
    </lineage>
</organism>
<feature type="chain" id="PRO_5015717182" description="Transporter" evidence="1">
    <location>
        <begin position="21"/>
        <end position="255"/>
    </location>
</feature>
<evidence type="ECO:0000313" key="3">
    <source>
        <dbReference type="Proteomes" id="UP000244450"/>
    </source>
</evidence>
<protein>
    <recommendedName>
        <fullName evidence="4">Transporter</fullName>
    </recommendedName>
</protein>
<dbReference type="AlphaFoldDB" id="A0A2T7BQF7"/>
<dbReference type="OrthoDB" id="5948508at2"/>
<name>A0A2T7BQF7_9BACT</name>
<dbReference type="EMBL" id="QCYK01000001">
    <property type="protein sequence ID" value="PUZ29904.1"/>
    <property type="molecule type" value="Genomic_DNA"/>
</dbReference>
<evidence type="ECO:0008006" key="4">
    <source>
        <dbReference type="Google" id="ProtNLM"/>
    </source>
</evidence>
<proteinExistence type="predicted"/>
<sequence length="255" mass="29043">MRKIAGLCAGWMMLAGMAMAQDNYEIQVYGSQTVNKGYTMVELHSNYTADGERTYKNDVLPTQHMLHETVEITHGFTPWFEVGCYFFNAIGDMNRTNYVGSHIRPRVRVPDSWQWPVGVSLSLEGGFQKRAYSEDDWSMEIRPIVDKQLGDLYLSFNPTFDKSFHGINKNQGFEFAPNFKAGYNVTKTIAPGIEYYGGWGALNNLPPFYRQEHQLFAAVDLNVSPVWEINAGFGWGLTSGTDDHIFKLILGRRFH</sequence>
<keyword evidence="1" id="KW-0732">Signal</keyword>
<reference evidence="2 3" key="1">
    <citation type="submission" date="2018-04" db="EMBL/GenBank/DDBJ databases">
        <title>Chitinophaga fuyangensis sp. nov., isolated from soil in a chemical factory.</title>
        <authorList>
            <person name="Chen K."/>
        </authorList>
    </citation>
    <scope>NUCLEOTIDE SEQUENCE [LARGE SCALE GENOMIC DNA]</scope>
    <source>
        <strain evidence="2 3">LY-1</strain>
    </source>
</reference>
<comment type="caution">
    <text evidence="2">The sequence shown here is derived from an EMBL/GenBank/DDBJ whole genome shotgun (WGS) entry which is preliminary data.</text>
</comment>
<feature type="signal peptide" evidence="1">
    <location>
        <begin position="1"/>
        <end position="20"/>
    </location>
</feature>
<gene>
    <name evidence="2" type="ORF">DCC81_10075</name>
</gene>
<evidence type="ECO:0000256" key="1">
    <source>
        <dbReference type="SAM" id="SignalP"/>
    </source>
</evidence>
<accession>A0A2T7BQF7</accession>
<evidence type="ECO:0000313" key="2">
    <source>
        <dbReference type="EMBL" id="PUZ29904.1"/>
    </source>
</evidence>
<dbReference type="Proteomes" id="UP000244450">
    <property type="component" value="Unassembled WGS sequence"/>
</dbReference>
<keyword evidence="3" id="KW-1185">Reference proteome</keyword>